<dbReference type="KEGG" id="bbes:BESB_008820"/>
<proteinExistence type="predicted"/>
<dbReference type="SUPFAM" id="SSF53335">
    <property type="entry name" value="S-adenosyl-L-methionine-dependent methyltransferases"/>
    <property type="match status" value="1"/>
</dbReference>
<dbReference type="Gene3D" id="3.40.50.150">
    <property type="entry name" value="Vaccinia Virus protein VP39"/>
    <property type="match status" value="1"/>
</dbReference>
<sequence>MALERGVTPSRAEYGDAGAACDGRTADCKVIQQLNFGEDNGEHRSAQLPECPAGRAALRQDSQGSVHEVVDRSNQVDLLETDGGMTTSEPGGCEDPQDPTLCFDSEYRSYCSSLEGRQPRRRGRATLDSPERPDSSDISLLKGTACADGNDSGKRKRFKGAQRGNNDKMHPRNRHAKCSVDYGALGEKYSTLKQFLIPKKTSGFSLDLTDTLALYELAKALFMEFYGVQLKLPLSTDRFLVPCIPSRANYVHHVADLLLDVDQEGAVHLALHGRGSLSFEVRQSVQEAQPLRGKNVRVLDIGVGANCVYPLLGCTEYRWSFVGSDVSERSLAVARENVEINGLSSSVHLRRQSDPGKFFAGVVGNREIFALSMCNPPFHESVTQVNVCPFRVLEAQNHELLCEGGELQFILGMIQESRVFSSQFLWFTSLVARATTVKTLKKFLWDELRAFADRPHQVERMNKRWADTLNRHSEGIRLSEDDGEQQCAAACDEHPHVAEFRCKELYQGRQTRWALCWTFWTKDQRKRVREYIEGLGDVSDTNIGRAAL</sequence>
<dbReference type="OrthoDB" id="329084at2759"/>
<accession>A0A2A9MQU6</accession>
<dbReference type="STRING" id="94643.A0A2A9MQU6"/>
<dbReference type="GO" id="GO:0008168">
    <property type="term" value="F:methyltransferase activity"/>
    <property type="evidence" value="ECO:0007669"/>
    <property type="project" value="UniProtKB-KW"/>
</dbReference>
<evidence type="ECO:0000313" key="5">
    <source>
        <dbReference type="Proteomes" id="UP000224006"/>
    </source>
</evidence>
<evidence type="ECO:0000256" key="2">
    <source>
        <dbReference type="ARBA" id="ARBA00022679"/>
    </source>
</evidence>
<keyword evidence="5" id="KW-1185">Reference proteome</keyword>
<dbReference type="PANTHER" id="PTHR13393:SF0">
    <property type="entry name" value="RNA N6-ADENOSINE-METHYLTRANSFERASE METTL16"/>
    <property type="match status" value="1"/>
</dbReference>
<feature type="region of interest" description="Disordered" evidence="3">
    <location>
        <begin position="113"/>
        <end position="173"/>
    </location>
</feature>
<evidence type="ECO:0000256" key="3">
    <source>
        <dbReference type="SAM" id="MobiDB-lite"/>
    </source>
</evidence>
<dbReference type="GeneID" id="40305944"/>
<dbReference type="InterPro" id="IPR010286">
    <property type="entry name" value="METTL16/RlmF"/>
</dbReference>
<dbReference type="InterPro" id="IPR029063">
    <property type="entry name" value="SAM-dependent_MTases_sf"/>
</dbReference>
<dbReference type="CDD" id="cd02440">
    <property type="entry name" value="AdoMet_MTases"/>
    <property type="match status" value="1"/>
</dbReference>
<comment type="caution">
    <text evidence="4">The sequence shown here is derived from an EMBL/GenBank/DDBJ whole genome shotgun (WGS) entry which is preliminary data.</text>
</comment>
<organism evidence="4 5">
    <name type="scientific">Besnoitia besnoiti</name>
    <name type="common">Apicomplexan protozoan</name>
    <dbReference type="NCBI Taxonomy" id="94643"/>
    <lineage>
        <taxon>Eukaryota</taxon>
        <taxon>Sar</taxon>
        <taxon>Alveolata</taxon>
        <taxon>Apicomplexa</taxon>
        <taxon>Conoidasida</taxon>
        <taxon>Coccidia</taxon>
        <taxon>Eucoccidiorida</taxon>
        <taxon>Eimeriorina</taxon>
        <taxon>Sarcocystidae</taxon>
        <taxon>Besnoitia</taxon>
    </lineage>
</organism>
<dbReference type="AlphaFoldDB" id="A0A2A9MQU6"/>
<dbReference type="EMBL" id="NWUJ01000001">
    <property type="protein sequence ID" value="PFH38540.1"/>
    <property type="molecule type" value="Genomic_DNA"/>
</dbReference>
<evidence type="ECO:0000256" key="1">
    <source>
        <dbReference type="ARBA" id="ARBA00022603"/>
    </source>
</evidence>
<dbReference type="GO" id="GO:0070475">
    <property type="term" value="P:rRNA base methylation"/>
    <property type="evidence" value="ECO:0007669"/>
    <property type="project" value="TreeGrafter"/>
</dbReference>
<dbReference type="VEuPathDB" id="ToxoDB:BESB_008820"/>
<dbReference type="Proteomes" id="UP000224006">
    <property type="component" value="Chromosome I"/>
</dbReference>
<evidence type="ECO:0000313" key="4">
    <source>
        <dbReference type="EMBL" id="PFH38540.1"/>
    </source>
</evidence>
<protein>
    <submittedName>
        <fullName evidence="4">Putative 23S rRNA methyltransferase</fullName>
    </submittedName>
</protein>
<dbReference type="PANTHER" id="PTHR13393">
    <property type="entry name" value="SAM-DEPENDENT METHYLTRANSFERASE"/>
    <property type="match status" value="1"/>
</dbReference>
<keyword evidence="1 4" id="KW-0489">Methyltransferase</keyword>
<keyword evidence="2 4" id="KW-0808">Transferase</keyword>
<dbReference type="Pfam" id="PF05971">
    <property type="entry name" value="Methyltransf_10"/>
    <property type="match status" value="2"/>
</dbReference>
<gene>
    <name evidence="4" type="ORF">BESB_008820</name>
</gene>
<dbReference type="RefSeq" id="XP_029222549.1">
    <property type="nucleotide sequence ID" value="XM_029359636.1"/>
</dbReference>
<name>A0A2A9MQU6_BESBE</name>
<reference evidence="4 5" key="1">
    <citation type="submission" date="2017-09" db="EMBL/GenBank/DDBJ databases">
        <title>Genome sequencing of Besnoitia besnoiti strain Bb-Ger1.</title>
        <authorList>
            <person name="Schares G."/>
            <person name="Venepally P."/>
            <person name="Lorenzi H.A."/>
        </authorList>
    </citation>
    <scope>NUCLEOTIDE SEQUENCE [LARGE SCALE GENOMIC DNA]</scope>
    <source>
        <strain evidence="4 5">Bb-Ger1</strain>
    </source>
</reference>
<dbReference type="GO" id="GO:0005634">
    <property type="term" value="C:nucleus"/>
    <property type="evidence" value="ECO:0007669"/>
    <property type="project" value="TreeGrafter"/>
</dbReference>